<name>A0AAN7AY97_9PEZI</name>
<dbReference type="Proteomes" id="UP001303160">
    <property type="component" value="Unassembled WGS sequence"/>
</dbReference>
<comment type="caution">
    <text evidence="1">The sequence shown here is derived from an EMBL/GenBank/DDBJ whole genome shotgun (WGS) entry which is preliminary data.</text>
</comment>
<proteinExistence type="predicted"/>
<accession>A0AAN7AY97</accession>
<dbReference type="EMBL" id="MU863889">
    <property type="protein sequence ID" value="KAK4203394.1"/>
    <property type="molecule type" value="Genomic_DNA"/>
</dbReference>
<sequence length="134" mass="15683">MEDVQSQCPPDEEPQVMDERQMIPLDKYQLIDPQLIDARQVNDETLTETVEEISDKFRKSAYEITHLALLVQYSKEKDPYFCNQDSIKTMGEFIAAWRIHDQLFPGHGSPSTYLHGKHKSKWLIDRQQLRTTST</sequence>
<dbReference type="AlphaFoldDB" id="A0AAN7AY97"/>
<reference evidence="1" key="1">
    <citation type="journal article" date="2023" name="Mol. Phylogenet. Evol.">
        <title>Genome-scale phylogeny and comparative genomics of the fungal order Sordariales.</title>
        <authorList>
            <person name="Hensen N."/>
            <person name="Bonometti L."/>
            <person name="Westerberg I."/>
            <person name="Brannstrom I.O."/>
            <person name="Guillou S."/>
            <person name="Cros-Aarteil S."/>
            <person name="Calhoun S."/>
            <person name="Haridas S."/>
            <person name="Kuo A."/>
            <person name="Mondo S."/>
            <person name="Pangilinan J."/>
            <person name="Riley R."/>
            <person name="LaButti K."/>
            <person name="Andreopoulos B."/>
            <person name="Lipzen A."/>
            <person name="Chen C."/>
            <person name="Yan M."/>
            <person name="Daum C."/>
            <person name="Ng V."/>
            <person name="Clum A."/>
            <person name="Steindorff A."/>
            <person name="Ohm R.A."/>
            <person name="Martin F."/>
            <person name="Silar P."/>
            <person name="Natvig D.O."/>
            <person name="Lalanne C."/>
            <person name="Gautier V."/>
            <person name="Ament-Velasquez S.L."/>
            <person name="Kruys A."/>
            <person name="Hutchinson M.I."/>
            <person name="Powell A.J."/>
            <person name="Barry K."/>
            <person name="Miller A.N."/>
            <person name="Grigoriev I.V."/>
            <person name="Debuchy R."/>
            <person name="Gladieux P."/>
            <person name="Hiltunen Thoren M."/>
            <person name="Johannesson H."/>
        </authorList>
    </citation>
    <scope>NUCLEOTIDE SEQUENCE</scope>
    <source>
        <strain evidence="1">CBS 315.58</strain>
    </source>
</reference>
<gene>
    <name evidence="1" type="ORF">QBC40DRAFT_317110</name>
</gene>
<evidence type="ECO:0000313" key="2">
    <source>
        <dbReference type="Proteomes" id="UP001303160"/>
    </source>
</evidence>
<protein>
    <submittedName>
        <fullName evidence="1">Uncharacterized protein</fullName>
    </submittedName>
</protein>
<evidence type="ECO:0000313" key="1">
    <source>
        <dbReference type="EMBL" id="KAK4203394.1"/>
    </source>
</evidence>
<reference evidence="1" key="2">
    <citation type="submission" date="2023-05" db="EMBL/GenBank/DDBJ databases">
        <authorList>
            <consortium name="Lawrence Berkeley National Laboratory"/>
            <person name="Steindorff A."/>
            <person name="Hensen N."/>
            <person name="Bonometti L."/>
            <person name="Westerberg I."/>
            <person name="Brannstrom I.O."/>
            <person name="Guillou S."/>
            <person name="Cros-Aarteil S."/>
            <person name="Calhoun S."/>
            <person name="Haridas S."/>
            <person name="Kuo A."/>
            <person name="Mondo S."/>
            <person name="Pangilinan J."/>
            <person name="Riley R."/>
            <person name="Labutti K."/>
            <person name="Andreopoulos B."/>
            <person name="Lipzen A."/>
            <person name="Chen C."/>
            <person name="Yanf M."/>
            <person name="Daum C."/>
            <person name="Ng V."/>
            <person name="Clum A."/>
            <person name="Ohm R."/>
            <person name="Martin F."/>
            <person name="Silar P."/>
            <person name="Natvig D."/>
            <person name="Lalanne C."/>
            <person name="Gautier V."/>
            <person name="Ament-Velasquez S.L."/>
            <person name="Kruys A."/>
            <person name="Hutchinson M.I."/>
            <person name="Powell A.J."/>
            <person name="Barry K."/>
            <person name="Miller A.N."/>
            <person name="Grigoriev I.V."/>
            <person name="Debuchy R."/>
            <person name="Gladieux P."/>
            <person name="Thoren M.H."/>
            <person name="Johannesson H."/>
        </authorList>
    </citation>
    <scope>NUCLEOTIDE SEQUENCE</scope>
    <source>
        <strain evidence="1">CBS 315.58</strain>
    </source>
</reference>
<keyword evidence="2" id="KW-1185">Reference proteome</keyword>
<organism evidence="1 2">
    <name type="scientific">Triangularia verruculosa</name>
    <dbReference type="NCBI Taxonomy" id="2587418"/>
    <lineage>
        <taxon>Eukaryota</taxon>
        <taxon>Fungi</taxon>
        <taxon>Dikarya</taxon>
        <taxon>Ascomycota</taxon>
        <taxon>Pezizomycotina</taxon>
        <taxon>Sordariomycetes</taxon>
        <taxon>Sordariomycetidae</taxon>
        <taxon>Sordariales</taxon>
        <taxon>Podosporaceae</taxon>
        <taxon>Triangularia</taxon>
    </lineage>
</organism>